<organism evidence="2 3">
    <name type="scientific">Mucor lusitanicus CBS 277.49</name>
    <dbReference type="NCBI Taxonomy" id="747725"/>
    <lineage>
        <taxon>Eukaryota</taxon>
        <taxon>Fungi</taxon>
        <taxon>Fungi incertae sedis</taxon>
        <taxon>Mucoromycota</taxon>
        <taxon>Mucoromycotina</taxon>
        <taxon>Mucoromycetes</taxon>
        <taxon>Mucorales</taxon>
        <taxon>Mucorineae</taxon>
        <taxon>Mucoraceae</taxon>
        <taxon>Mucor</taxon>
    </lineage>
</organism>
<accession>A0A168MUM2</accession>
<feature type="region of interest" description="Disordered" evidence="1">
    <location>
        <begin position="1"/>
        <end position="100"/>
    </location>
</feature>
<evidence type="ECO:0000313" key="2">
    <source>
        <dbReference type="EMBL" id="OAD05387.1"/>
    </source>
</evidence>
<name>A0A168MUM2_MUCCL</name>
<dbReference type="Proteomes" id="UP000077051">
    <property type="component" value="Unassembled WGS sequence"/>
</dbReference>
<dbReference type="OrthoDB" id="2287970at2759"/>
<feature type="compositionally biased region" description="Acidic residues" evidence="1">
    <location>
        <begin position="18"/>
        <end position="32"/>
    </location>
</feature>
<dbReference type="EMBL" id="AMYB01000003">
    <property type="protein sequence ID" value="OAD05387.1"/>
    <property type="molecule type" value="Genomic_DNA"/>
</dbReference>
<keyword evidence="3" id="KW-1185">Reference proteome</keyword>
<reference evidence="2 3" key="1">
    <citation type="submission" date="2015-06" db="EMBL/GenBank/DDBJ databases">
        <title>Expansion of signal transduction pathways in fungi by whole-genome duplication.</title>
        <authorList>
            <consortium name="DOE Joint Genome Institute"/>
            <person name="Corrochano L.M."/>
            <person name="Kuo A."/>
            <person name="Marcet-Houben M."/>
            <person name="Polaino S."/>
            <person name="Salamov A."/>
            <person name="Villalobos J.M."/>
            <person name="Alvarez M.I."/>
            <person name="Avalos J."/>
            <person name="Benito E.P."/>
            <person name="Benoit I."/>
            <person name="Burger G."/>
            <person name="Camino L.P."/>
            <person name="Canovas D."/>
            <person name="Cerda-Olmedo E."/>
            <person name="Cheng J.-F."/>
            <person name="Dominguez A."/>
            <person name="Elias M."/>
            <person name="Eslava A.P."/>
            <person name="Glaser F."/>
            <person name="Grimwood J."/>
            <person name="Gutierrez G."/>
            <person name="Heitman J."/>
            <person name="Henrissat B."/>
            <person name="Iturriaga E.A."/>
            <person name="Lang B.F."/>
            <person name="Lavin J.L."/>
            <person name="Lee S."/>
            <person name="Li W."/>
            <person name="Lindquist E."/>
            <person name="Lopez-Garcia S."/>
            <person name="Luque E.M."/>
            <person name="Marcos A.T."/>
            <person name="Martin J."/>
            <person name="Mccluskey K."/>
            <person name="Medina H.R."/>
            <person name="Miralles-Duran A."/>
            <person name="Miyazaki A."/>
            <person name="Munoz-Torres E."/>
            <person name="Oguiza J.A."/>
            <person name="Ohm R."/>
            <person name="Olmedo M."/>
            <person name="Orejas M."/>
            <person name="Ortiz-Castellanos L."/>
            <person name="Pisabarro A.G."/>
            <person name="Rodriguez-Romero J."/>
            <person name="Ruiz-Herrera J."/>
            <person name="Ruiz-Vazquez R."/>
            <person name="Sanz C."/>
            <person name="Schackwitz W."/>
            <person name="Schmutz J."/>
            <person name="Shahriari M."/>
            <person name="Shelest E."/>
            <person name="Silva-Franco F."/>
            <person name="Soanes D."/>
            <person name="Syed K."/>
            <person name="Tagua V.G."/>
            <person name="Talbot N.J."/>
            <person name="Thon M."/>
            <person name="De Vries R.P."/>
            <person name="Wiebenga A."/>
            <person name="Yadav J.S."/>
            <person name="Braun E.L."/>
            <person name="Baker S."/>
            <person name="Garre V."/>
            <person name="Horwitz B."/>
            <person name="Torres-Martinez S."/>
            <person name="Idnurm A."/>
            <person name="Herrera-Estrella A."/>
            <person name="Gabaldon T."/>
            <person name="Grigoriev I.V."/>
        </authorList>
    </citation>
    <scope>NUCLEOTIDE SEQUENCE [LARGE SCALE GENOMIC DNA]</scope>
    <source>
        <strain evidence="2 3">CBS 277.49</strain>
    </source>
</reference>
<sequence length="322" mass="36458">MSSLPANSTPLKRRLTEEDPLEEGPLEEEDYLLEPQETENLSEAQPAIAIALSNASRRRGRPPKRNSTTIGRPVAETSGSAGTSTAASSSTTGAPQSSLSTNLPEFDLVLEAMSLKLRPGTAAAYRKPLEDWQDFCRKNRHSYPVDSQFPLTVGPTEFVLAFFRDYVMKRTYKKSISMETDVRTQIALRNDDNENDELTLLQTLSEMKEMSETLTIFLVVENAPVNKRGGKRVIDVPFCIEAVNQYKKVLMLIHDYQFEHRAIPGPSPKKTKELIRLIKKYERDLVYDQVQTNADRAAHCVIRDSYKSGELITMRHKNIYRC</sequence>
<gene>
    <name evidence="2" type="ORF">MUCCIDRAFT_162077</name>
</gene>
<comment type="caution">
    <text evidence="2">The sequence shown here is derived from an EMBL/GenBank/DDBJ whole genome shotgun (WGS) entry which is preliminary data.</text>
</comment>
<feature type="compositionally biased region" description="Low complexity" evidence="1">
    <location>
        <begin position="75"/>
        <end position="100"/>
    </location>
</feature>
<dbReference type="AlphaFoldDB" id="A0A168MUM2"/>
<feature type="compositionally biased region" description="Polar residues" evidence="1">
    <location>
        <begin position="1"/>
        <end position="10"/>
    </location>
</feature>
<proteinExistence type="predicted"/>
<dbReference type="VEuPathDB" id="FungiDB:MUCCIDRAFT_162077"/>
<dbReference type="STRING" id="747725.A0A168MUM2"/>
<protein>
    <submittedName>
        <fullName evidence="2">Uncharacterized protein</fullName>
    </submittedName>
</protein>
<evidence type="ECO:0000256" key="1">
    <source>
        <dbReference type="SAM" id="MobiDB-lite"/>
    </source>
</evidence>
<evidence type="ECO:0000313" key="3">
    <source>
        <dbReference type="Proteomes" id="UP000077051"/>
    </source>
</evidence>